<dbReference type="InterPro" id="IPR023395">
    <property type="entry name" value="MCP_dom_sf"/>
</dbReference>
<keyword evidence="6" id="KW-1133">Transmembrane helix</keyword>
<keyword evidence="5" id="KW-0677">Repeat</keyword>
<feature type="compositionally biased region" description="Acidic residues" evidence="9">
    <location>
        <begin position="628"/>
        <end position="641"/>
    </location>
</feature>
<feature type="domain" description="EF-hand" evidence="10">
    <location>
        <begin position="116"/>
        <end position="151"/>
    </location>
</feature>
<dbReference type="AlphaFoldDB" id="K8FC99"/>
<feature type="repeat" description="Solcar" evidence="8">
    <location>
        <begin position="382"/>
        <end position="463"/>
    </location>
</feature>
<feature type="repeat" description="Solcar" evidence="8">
    <location>
        <begin position="476"/>
        <end position="557"/>
    </location>
</feature>
<dbReference type="Proteomes" id="UP000198341">
    <property type="component" value="Chromosome 13"/>
</dbReference>
<dbReference type="PROSITE" id="PS50920">
    <property type="entry name" value="SOLCAR"/>
    <property type="match status" value="3"/>
</dbReference>
<keyword evidence="7 8" id="KW-0472">Membrane</keyword>
<keyword evidence="12" id="KW-1185">Reference proteome</keyword>
<dbReference type="PROSITE" id="PS50222">
    <property type="entry name" value="EF_HAND_2"/>
    <property type="match status" value="1"/>
</dbReference>
<dbReference type="RefSeq" id="XP_007509520.1">
    <property type="nucleotide sequence ID" value="XM_007509458.1"/>
</dbReference>
<dbReference type="EMBL" id="FO082266">
    <property type="protein sequence ID" value="CCO19323.1"/>
    <property type="molecule type" value="Genomic_DNA"/>
</dbReference>
<evidence type="ECO:0000313" key="12">
    <source>
        <dbReference type="Proteomes" id="UP000198341"/>
    </source>
</evidence>
<gene>
    <name evidence="11" type="ordered locus">Bathy13g01090</name>
</gene>
<evidence type="ECO:0000256" key="7">
    <source>
        <dbReference type="ARBA" id="ARBA00023136"/>
    </source>
</evidence>
<organism evidence="11 12">
    <name type="scientific">Bathycoccus prasinos</name>
    <dbReference type="NCBI Taxonomy" id="41875"/>
    <lineage>
        <taxon>Eukaryota</taxon>
        <taxon>Viridiplantae</taxon>
        <taxon>Chlorophyta</taxon>
        <taxon>Mamiellophyceae</taxon>
        <taxon>Mamiellales</taxon>
        <taxon>Bathycoccaceae</taxon>
        <taxon>Bathycoccus</taxon>
    </lineage>
</organism>
<dbReference type="GO" id="GO:0005743">
    <property type="term" value="C:mitochondrial inner membrane"/>
    <property type="evidence" value="ECO:0007669"/>
    <property type="project" value="UniProtKB-SubCell"/>
</dbReference>
<dbReference type="SUPFAM" id="SSF47473">
    <property type="entry name" value="EF-hand"/>
    <property type="match status" value="1"/>
</dbReference>
<keyword evidence="4 8" id="KW-0812">Transmembrane</keyword>
<feature type="region of interest" description="Disordered" evidence="9">
    <location>
        <begin position="1"/>
        <end position="35"/>
    </location>
</feature>
<comment type="subcellular location">
    <subcellularLocation>
        <location evidence="1">Mitochondrion inner membrane</location>
        <topology evidence="1">Multi-pass membrane protein</topology>
    </subcellularLocation>
</comment>
<dbReference type="InterPro" id="IPR011992">
    <property type="entry name" value="EF-hand-dom_pair"/>
</dbReference>
<dbReference type="InterPro" id="IPR018108">
    <property type="entry name" value="MCP_transmembrane"/>
</dbReference>
<evidence type="ECO:0000259" key="10">
    <source>
        <dbReference type="PROSITE" id="PS50222"/>
    </source>
</evidence>
<feature type="region of interest" description="Disordered" evidence="9">
    <location>
        <begin position="559"/>
        <end position="648"/>
    </location>
</feature>
<dbReference type="KEGG" id="bpg:Bathy13g01090"/>
<proteinExistence type="inferred from homology"/>
<evidence type="ECO:0000256" key="2">
    <source>
        <dbReference type="ARBA" id="ARBA00006375"/>
    </source>
</evidence>
<reference evidence="11 12" key="1">
    <citation type="submission" date="2011-10" db="EMBL/GenBank/DDBJ databases">
        <authorList>
            <person name="Genoscope - CEA"/>
        </authorList>
    </citation>
    <scope>NUCLEOTIDE SEQUENCE [LARGE SCALE GENOMIC DNA]</scope>
    <source>
        <strain evidence="11 12">RCC 1105</strain>
    </source>
</reference>
<evidence type="ECO:0000256" key="3">
    <source>
        <dbReference type="ARBA" id="ARBA00022448"/>
    </source>
</evidence>
<evidence type="ECO:0000256" key="9">
    <source>
        <dbReference type="SAM" id="MobiDB-lite"/>
    </source>
</evidence>
<dbReference type="Gene3D" id="1.50.40.10">
    <property type="entry name" value="Mitochondrial carrier domain"/>
    <property type="match status" value="1"/>
</dbReference>
<dbReference type="Gene3D" id="1.10.238.10">
    <property type="entry name" value="EF-hand"/>
    <property type="match status" value="1"/>
</dbReference>
<dbReference type="eggNOG" id="KOG0768">
    <property type="taxonomic scope" value="Eukaryota"/>
</dbReference>
<dbReference type="GO" id="GO:0005509">
    <property type="term" value="F:calcium ion binding"/>
    <property type="evidence" value="ECO:0007669"/>
    <property type="project" value="InterPro"/>
</dbReference>
<comment type="similarity">
    <text evidence="2">Belongs to the mitochondrial carrier (TC 2.A.29) family.</text>
</comment>
<sequence>MKAFTIKGVDAANKNNKSRGRKDDDGGEKKKKKRDRRANIFSRVNFLAVIDPTKLNEQLRQIQEKIPKQFVDEETGKFKLPDFKAALEELREERQHMEYHPDRKRLSSVADFFKYTEEEGLKFFEEEIDVTQTGKVTLDDLKFVMRRRKLPNWYAKKFFDRAKPNYFARSLSWEDFKAVMNERESKMLKAYNSLSVGRSGMLRENDVKLSLAKLGLPATDENAKAMLRHMALSGNQKFISYGQFRNFMMLLPQDVVAMDSDPSKVWFEAATMVEFAKPQGSGGTFSMALKAALAGGCASAMSTSTLHPIDTLKTRLQATVGKGPGMIGILKSVPRNPAGVRTLYQGILPSVTGNFFGHGMRAATYEMARLVLGPLTLLPFVSEITVQGMSAGVGTLVGTCVRIPCEVLKQKLQTQQYTNVLAAVKGVTTNGPRPLFAGTAATLTREIPFYMIGMTAYEQFKVLARSIKGKELSSHEFIAIGGAAGAVGSLCTTPFDVLKTRAMTGRSPVGEAMLVTIRNILATEGPKALFKGALFRIAWIAPLGAMNFAGYELAKRAMGGEEESSPPSTKSSSSSAAKSDEDFVVLSNEDKRTIDRDLAREDDAYPPRQGAVNPYVEEQQHQSNNYPSEDDFGDFFDDENDDSHRKNK</sequence>
<keyword evidence="3" id="KW-0813">Transport</keyword>
<evidence type="ECO:0000256" key="6">
    <source>
        <dbReference type="ARBA" id="ARBA00022989"/>
    </source>
</evidence>
<feature type="repeat" description="Solcar" evidence="8">
    <location>
        <begin position="286"/>
        <end position="371"/>
    </location>
</feature>
<evidence type="ECO:0000256" key="1">
    <source>
        <dbReference type="ARBA" id="ARBA00004448"/>
    </source>
</evidence>
<dbReference type="GeneID" id="19012061"/>
<name>K8FC99_9CHLO</name>
<dbReference type="OrthoDB" id="276989at2759"/>
<evidence type="ECO:0000256" key="8">
    <source>
        <dbReference type="PROSITE-ProRule" id="PRU00282"/>
    </source>
</evidence>
<evidence type="ECO:0000256" key="5">
    <source>
        <dbReference type="ARBA" id="ARBA00022737"/>
    </source>
</evidence>
<dbReference type="PANTHER" id="PTHR45667">
    <property type="entry name" value="S-ADENOSYLMETHIONINE MITOCHONDRIAL CARRIER PROTEIN"/>
    <property type="match status" value="1"/>
</dbReference>
<dbReference type="InterPro" id="IPR002048">
    <property type="entry name" value="EF_hand_dom"/>
</dbReference>
<feature type="compositionally biased region" description="Low complexity" evidence="9">
    <location>
        <begin position="565"/>
        <end position="577"/>
    </location>
</feature>
<feature type="compositionally biased region" description="Basic and acidic residues" evidence="9">
    <location>
        <begin position="588"/>
        <end position="605"/>
    </location>
</feature>
<evidence type="ECO:0000256" key="4">
    <source>
        <dbReference type="ARBA" id="ARBA00022692"/>
    </source>
</evidence>
<dbReference type="Pfam" id="PF00153">
    <property type="entry name" value="Mito_carr"/>
    <property type="match status" value="3"/>
</dbReference>
<dbReference type="STRING" id="41875.K8FC99"/>
<protein>
    <recommendedName>
        <fullName evidence="10">EF-hand domain-containing protein</fullName>
    </recommendedName>
</protein>
<evidence type="ECO:0000313" key="11">
    <source>
        <dbReference type="EMBL" id="CCO19323.1"/>
    </source>
</evidence>
<accession>K8FC99</accession>
<dbReference type="SUPFAM" id="SSF103506">
    <property type="entry name" value="Mitochondrial carrier"/>
    <property type="match status" value="1"/>
</dbReference>